<gene>
    <name evidence="1" type="ORF">ANN_20808</name>
</gene>
<sequence length="223" mass="24977">MNYENFLLWLELEGVASAVDVLLLVAIQRKKYFRKYDKSYLEFGFAWRGSESEPKPRTAPRFTKPPIKLSTGSFPGITGGQSVVPTTPSHSSAEVMESMGLYLHASQVPSWKFISNLSLHCCVQLADDGTVVINVVETVWKRETALSLWFVVGSGIAPIEIYHQLCQVYGPNVMCKQLVRCCCRQISAGRQNGHDEERSGRLTIFTDDLVEQRTICLLMTLGP</sequence>
<reference evidence="1 2" key="1">
    <citation type="journal article" date="2022" name="Allergy">
        <title>Genome assembly and annotation of Periplaneta americana reveal a comprehensive cockroach allergen profile.</title>
        <authorList>
            <person name="Wang L."/>
            <person name="Xiong Q."/>
            <person name="Saelim N."/>
            <person name="Wang L."/>
            <person name="Nong W."/>
            <person name="Wan A.T."/>
            <person name="Shi M."/>
            <person name="Liu X."/>
            <person name="Cao Q."/>
            <person name="Hui J.H.L."/>
            <person name="Sookrung N."/>
            <person name="Leung T.F."/>
            <person name="Tungtrongchitr A."/>
            <person name="Tsui S.K.W."/>
        </authorList>
    </citation>
    <scope>NUCLEOTIDE SEQUENCE [LARGE SCALE GENOMIC DNA]</scope>
    <source>
        <strain evidence="1">PWHHKU_190912</strain>
    </source>
</reference>
<organism evidence="1 2">
    <name type="scientific">Periplaneta americana</name>
    <name type="common">American cockroach</name>
    <name type="synonym">Blatta americana</name>
    <dbReference type="NCBI Taxonomy" id="6978"/>
    <lineage>
        <taxon>Eukaryota</taxon>
        <taxon>Metazoa</taxon>
        <taxon>Ecdysozoa</taxon>
        <taxon>Arthropoda</taxon>
        <taxon>Hexapoda</taxon>
        <taxon>Insecta</taxon>
        <taxon>Pterygota</taxon>
        <taxon>Neoptera</taxon>
        <taxon>Polyneoptera</taxon>
        <taxon>Dictyoptera</taxon>
        <taxon>Blattodea</taxon>
        <taxon>Blattoidea</taxon>
        <taxon>Blattidae</taxon>
        <taxon>Blattinae</taxon>
        <taxon>Periplaneta</taxon>
    </lineage>
</organism>
<dbReference type="Proteomes" id="UP001148838">
    <property type="component" value="Unassembled WGS sequence"/>
</dbReference>
<accession>A0ABQ8SDM5</accession>
<keyword evidence="2" id="KW-1185">Reference proteome</keyword>
<evidence type="ECO:0000313" key="1">
    <source>
        <dbReference type="EMBL" id="KAJ4432192.1"/>
    </source>
</evidence>
<protein>
    <submittedName>
        <fullName evidence="1">Uncharacterized protein</fullName>
    </submittedName>
</protein>
<dbReference type="EMBL" id="JAJSOF020000029">
    <property type="protein sequence ID" value="KAJ4432192.1"/>
    <property type="molecule type" value="Genomic_DNA"/>
</dbReference>
<proteinExistence type="predicted"/>
<evidence type="ECO:0000313" key="2">
    <source>
        <dbReference type="Proteomes" id="UP001148838"/>
    </source>
</evidence>
<name>A0ABQ8SDM5_PERAM</name>
<comment type="caution">
    <text evidence="1">The sequence shown here is derived from an EMBL/GenBank/DDBJ whole genome shotgun (WGS) entry which is preliminary data.</text>
</comment>